<dbReference type="PROSITE" id="PS00218">
    <property type="entry name" value="AMINO_ACID_PERMEASE_1"/>
    <property type="match status" value="1"/>
</dbReference>
<evidence type="ECO:0000256" key="6">
    <source>
        <dbReference type="ARBA" id="ARBA00023136"/>
    </source>
</evidence>
<gene>
    <name evidence="7" type="primary">gabP_2</name>
    <name evidence="7" type="ORF">CB4_02433</name>
</gene>
<organism evidence="7 8">
    <name type="scientific">Aneurinibacillus soli</name>
    <dbReference type="NCBI Taxonomy" id="1500254"/>
    <lineage>
        <taxon>Bacteria</taxon>
        <taxon>Bacillati</taxon>
        <taxon>Bacillota</taxon>
        <taxon>Bacilli</taxon>
        <taxon>Bacillales</taxon>
        <taxon>Paenibacillaceae</taxon>
        <taxon>Aneurinibacillus group</taxon>
        <taxon>Aneurinibacillus</taxon>
    </lineage>
</organism>
<evidence type="ECO:0000313" key="7">
    <source>
        <dbReference type="EMBL" id="BAU28259.1"/>
    </source>
</evidence>
<dbReference type="Pfam" id="PF00324">
    <property type="entry name" value="AA_permease"/>
    <property type="match status" value="1"/>
</dbReference>
<keyword evidence="6" id="KW-0472">Membrane</keyword>
<dbReference type="EMBL" id="AP017312">
    <property type="protein sequence ID" value="BAU28259.1"/>
    <property type="molecule type" value="Genomic_DNA"/>
</dbReference>
<dbReference type="AlphaFoldDB" id="A0A0U5C7P3"/>
<evidence type="ECO:0000256" key="2">
    <source>
        <dbReference type="ARBA" id="ARBA00022448"/>
    </source>
</evidence>
<evidence type="ECO:0000256" key="1">
    <source>
        <dbReference type="ARBA" id="ARBA00004141"/>
    </source>
</evidence>
<dbReference type="FunFam" id="1.20.1740.10:FF:000001">
    <property type="entry name" value="Amino acid permease"/>
    <property type="match status" value="1"/>
</dbReference>
<dbReference type="PIRSF" id="PIRSF006060">
    <property type="entry name" value="AA_transporter"/>
    <property type="match status" value="1"/>
</dbReference>
<keyword evidence="3" id="KW-0812">Transmembrane</keyword>
<evidence type="ECO:0000256" key="3">
    <source>
        <dbReference type="ARBA" id="ARBA00022692"/>
    </source>
</evidence>
<accession>A0A0U5C7P3</accession>
<dbReference type="RefSeq" id="WP_096466027.1">
    <property type="nucleotide sequence ID" value="NZ_AP017312.1"/>
</dbReference>
<dbReference type="GO" id="GO:0055085">
    <property type="term" value="P:transmembrane transport"/>
    <property type="evidence" value="ECO:0007669"/>
    <property type="project" value="InterPro"/>
</dbReference>
<dbReference type="GO" id="GO:0016020">
    <property type="term" value="C:membrane"/>
    <property type="evidence" value="ECO:0007669"/>
    <property type="project" value="UniProtKB-SubCell"/>
</dbReference>
<keyword evidence="2" id="KW-0813">Transport</keyword>
<dbReference type="PANTHER" id="PTHR43495:SF5">
    <property type="entry name" value="GAMMA-AMINOBUTYRIC ACID PERMEASE"/>
    <property type="match status" value="1"/>
</dbReference>
<dbReference type="OrthoDB" id="9780162at2"/>
<name>A0A0U5C7P3_9BACL</name>
<dbReference type="InterPro" id="IPR004841">
    <property type="entry name" value="AA-permease/SLC12A_dom"/>
</dbReference>
<evidence type="ECO:0000313" key="8">
    <source>
        <dbReference type="Proteomes" id="UP000217696"/>
    </source>
</evidence>
<dbReference type="InterPro" id="IPR004840">
    <property type="entry name" value="Amino_acid_permease_CS"/>
</dbReference>
<proteinExistence type="predicted"/>
<dbReference type="PANTHER" id="PTHR43495">
    <property type="entry name" value="GABA PERMEASE"/>
    <property type="match status" value="1"/>
</dbReference>
<keyword evidence="5" id="KW-1133">Transmembrane helix</keyword>
<keyword evidence="8" id="KW-1185">Reference proteome</keyword>
<protein>
    <submittedName>
        <fullName evidence="7">GABA permease</fullName>
    </submittedName>
</protein>
<sequence length="441" mass="47446">MQQDSLQKGLLPRHLRMMAIGGMIGAGMFKGSAETVALAGPGVVLAYLFGGALMLIVMAALAEMAGVFPKSDIRDLIARAFGTRAAFVVGWLYWINWVLVMAVEIVAAGSFLQFWFASAPLWVLSSLVALVIIFINLLHVKYYGEMEFWLASIKVATLLVFIALGGAMMFGAFSAEPAPYFTHYTAHGGFFPQGMSGVFASLLVVMFSYGGAELIGITIAETKDADKVLPKVIKGVIGRVVVFYTLPLLVICGLMPWNEIAQKGSPFVQVLSSAGLSSAAHVMNFIMLTAVFSAANSGMYATSRMLYSLAKGGEAPRAFLTLSKNGVPILGLIVSACSLFIGALVAYATPENVFNYLMGIPGFTVMLVWISICLAQLKLRPQYPDMPGFTVVLFPYTTWFAMLALCGIFISIVCNPANLISTLICVGTMVILFICARFKLV</sequence>
<dbReference type="Proteomes" id="UP000217696">
    <property type="component" value="Chromosome"/>
</dbReference>
<dbReference type="GO" id="GO:0006865">
    <property type="term" value="P:amino acid transport"/>
    <property type="evidence" value="ECO:0007669"/>
    <property type="project" value="UniProtKB-KW"/>
</dbReference>
<comment type="subcellular location">
    <subcellularLocation>
        <location evidence="1">Membrane</location>
        <topology evidence="1">Multi-pass membrane protein</topology>
    </subcellularLocation>
</comment>
<dbReference type="Gene3D" id="1.20.1740.10">
    <property type="entry name" value="Amino acid/polyamine transporter I"/>
    <property type="match status" value="1"/>
</dbReference>
<evidence type="ECO:0000256" key="5">
    <source>
        <dbReference type="ARBA" id="ARBA00022989"/>
    </source>
</evidence>
<keyword evidence="4" id="KW-0029">Amino-acid transport</keyword>
<reference evidence="7 8" key="1">
    <citation type="submission" date="2015-12" db="EMBL/GenBank/DDBJ databases">
        <title>Genome sequence of Aneurinibacillus soli.</title>
        <authorList>
            <person name="Lee J.S."/>
            <person name="Lee K.C."/>
            <person name="Kim K.K."/>
            <person name="Lee B.W."/>
        </authorList>
    </citation>
    <scope>NUCLEOTIDE SEQUENCE [LARGE SCALE GENOMIC DNA]</scope>
    <source>
        <strain evidence="7 8">CB4</strain>
    </source>
</reference>
<evidence type="ECO:0000256" key="4">
    <source>
        <dbReference type="ARBA" id="ARBA00022970"/>
    </source>
</evidence>
<dbReference type="KEGG" id="asoc:CB4_02433"/>